<evidence type="ECO:0000256" key="1">
    <source>
        <dbReference type="ARBA" id="ARBA00004651"/>
    </source>
</evidence>
<reference evidence="8" key="1">
    <citation type="submission" date="2020-10" db="EMBL/GenBank/DDBJ databases">
        <authorList>
            <person name="Gilroy R."/>
        </authorList>
    </citation>
    <scope>NUCLEOTIDE SEQUENCE</scope>
    <source>
        <strain evidence="8">20514</strain>
    </source>
</reference>
<organism evidence="8 9">
    <name type="scientific">Candidatus Cryptobacteroides merdigallinarum</name>
    <dbReference type="NCBI Taxonomy" id="2840770"/>
    <lineage>
        <taxon>Bacteria</taxon>
        <taxon>Pseudomonadati</taxon>
        <taxon>Bacteroidota</taxon>
        <taxon>Bacteroidia</taxon>
        <taxon>Bacteroidales</taxon>
        <taxon>Candidatus Cryptobacteroides</taxon>
    </lineage>
</organism>
<sequence>MDDLKEKTAKGVKWGFIDNLFGTGIIAVVNLVLARILSPHEFGIMGMTAIFISLSTSLVDSGFSGALLRKKEVGEKDLNTVFYFNLLTAAALYLVLFFTAPLIAGFFGQPVLTGVVRVLSLSLIVTALSIVQKVILMRKLDFRTQAIISVVSSVLSGTVGIWMAVEGCGVWSLVVLQLSRLVFSTVILWLTSRWMPSFLFSSSSFREMFSFGGRMLLSAIISTVWTEVYSFVIGKAYTPSVLGQYSRADKFRNMVTSNVSTVMQRVTYPVLASIRDDRERQGRAYRKVIRTTVLITFSAVLGLAAVSEAFVLVLVGDQWIPAVGYLRILCLSGLFIPLMICSANILNANGDSGKTLRLEIMKTGLSVIPVLAGIFISIEALLWSTVAISAVSYLIYASAVAKSVDYPVKEQLADILPYFLVSAVMASVVFCISYIPMPQWITLAVQVAAGVLMVAASYEFVYRNEEYREVKSSILKLFRK</sequence>
<evidence type="ECO:0000256" key="2">
    <source>
        <dbReference type="ARBA" id="ARBA00007430"/>
    </source>
</evidence>
<keyword evidence="4 7" id="KW-0812">Transmembrane</keyword>
<comment type="similarity">
    <text evidence="2">Belongs to the polysaccharide synthase family.</text>
</comment>
<dbReference type="PANTHER" id="PTHR30250">
    <property type="entry name" value="PST FAMILY PREDICTED COLANIC ACID TRANSPORTER"/>
    <property type="match status" value="1"/>
</dbReference>
<gene>
    <name evidence="8" type="ORF">IAC29_06425</name>
</gene>
<dbReference type="PANTHER" id="PTHR30250:SF10">
    <property type="entry name" value="LIPOPOLYSACCHARIDE BIOSYNTHESIS PROTEIN WZXC"/>
    <property type="match status" value="1"/>
</dbReference>
<comment type="subcellular location">
    <subcellularLocation>
        <location evidence="1">Cell membrane</location>
        <topology evidence="1">Multi-pass membrane protein</topology>
    </subcellularLocation>
</comment>
<feature type="transmembrane region" description="Helical" evidence="7">
    <location>
        <begin position="20"/>
        <end position="38"/>
    </location>
</feature>
<feature type="transmembrane region" description="Helical" evidence="7">
    <location>
        <begin position="440"/>
        <end position="458"/>
    </location>
</feature>
<name>A0A9D9EK17_9BACT</name>
<feature type="transmembrane region" description="Helical" evidence="7">
    <location>
        <begin position="415"/>
        <end position="435"/>
    </location>
</feature>
<accession>A0A9D9EK17</accession>
<dbReference type="AlphaFoldDB" id="A0A9D9EK17"/>
<feature type="transmembrane region" description="Helical" evidence="7">
    <location>
        <begin position="322"/>
        <end position="346"/>
    </location>
</feature>
<feature type="transmembrane region" description="Helical" evidence="7">
    <location>
        <begin position="44"/>
        <end position="68"/>
    </location>
</feature>
<evidence type="ECO:0000256" key="4">
    <source>
        <dbReference type="ARBA" id="ARBA00022692"/>
    </source>
</evidence>
<dbReference type="Pfam" id="PF13440">
    <property type="entry name" value="Polysacc_synt_3"/>
    <property type="match status" value="1"/>
</dbReference>
<evidence type="ECO:0000313" key="8">
    <source>
        <dbReference type="EMBL" id="MBO8448888.1"/>
    </source>
</evidence>
<reference evidence="8" key="2">
    <citation type="journal article" date="2021" name="PeerJ">
        <title>Extensive microbial diversity within the chicken gut microbiome revealed by metagenomics and culture.</title>
        <authorList>
            <person name="Gilroy R."/>
            <person name="Ravi A."/>
            <person name="Getino M."/>
            <person name="Pursley I."/>
            <person name="Horton D.L."/>
            <person name="Alikhan N.F."/>
            <person name="Baker D."/>
            <person name="Gharbi K."/>
            <person name="Hall N."/>
            <person name="Watson M."/>
            <person name="Adriaenssens E.M."/>
            <person name="Foster-Nyarko E."/>
            <person name="Jarju S."/>
            <person name="Secka A."/>
            <person name="Antonio M."/>
            <person name="Oren A."/>
            <person name="Chaudhuri R.R."/>
            <person name="La Ragione R."/>
            <person name="Hildebrand F."/>
            <person name="Pallen M.J."/>
        </authorList>
    </citation>
    <scope>NUCLEOTIDE SEQUENCE</scope>
    <source>
        <strain evidence="8">20514</strain>
    </source>
</reference>
<evidence type="ECO:0000256" key="5">
    <source>
        <dbReference type="ARBA" id="ARBA00022989"/>
    </source>
</evidence>
<feature type="transmembrane region" description="Helical" evidence="7">
    <location>
        <begin position="293"/>
        <end position="316"/>
    </location>
</feature>
<comment type="caution">
    <text evidence="8">The sequence shown here is derived from an EMBL/GenBank/DDBJ whole genome shotgun (WGS) entry which is preliminary data.</text>
</comment>
<dbReference type="Proteomes" id="UP000810252">
    <property type="component" value="Unassembled WGS sequence"/>
</dbReference>
<feature type="transmembrane region" description="Helical" evidence="7">
    <location>
        <begin position="171"/>
        <end position="190"/>
    </location>
</feature>
<evidence type="ECO:0000256" key="7">
    <source>
        <dbReference type="SAM" id="Phobius"/>
    </source>
</evidence>
<dbReference type="EMBL" id="JADIMQ010000091">
    <property type="protein sequence ID" value="MBO8448888.1"/>
    <property type="molecule type" value="Genomic_DNA"/>
</dbReference>
<evidence type="ECO:0000256" key="3">
    <source>
        <dbReference type="ARBA" id="ARBA00022475"/>
    </source>
</evidence>
<dbReference type="CDD" id="cd13127">
    <property type="entry name" value="MATE_tuaB_like"/>
    <property type="match status" value="1"/>
</dbReference>
<feature type="transmembrane region" description="Helical" evidence="7">
    <location>
        <begin position="80"/>
        <end position="108"/>
    </location>
</feature>
<feature type="transmembrane region" description="Helical" evidence="7">
    <location>
        <begin position="367"/>
        <end position="395"/>
    </location>
</feature>
<feature type="transmembrane region" description="Helical" evidence="7">
    <location>
        <begin position="211"/>
        <end position="234"/>
    </location>
</feature>
<dbReference type="InterPro" id="IPR050833">
    <property type="entry name" value="Poly_Biosynth_Transport"/>
</dbReference>
<protein>
    <submittedName>
        <fullName evidence="8">Lipopolysaccharide biosynthesis protein</fullName>
    </submittedName>
</protein>
<keyword evidence="5 7" id="KW-1133">Transmembrane helix</keyword>
<evidence type="ECO:0000256" key="6">
    <source>
        <dbReference type="ARBA" id="ARBA00023136"/>
    </source>
</evidence>
<keyword evidence="6 7" id="KW-0472">Membrane</keyword>
<feature type="transmembrane region" description="Helical" evidence="7">
    <location>
        <begin position="114"/>
        <end position="135"/>
    </location>
</feature>
<dbReference type="GO" id="GO:0005886">
    <property type="term" value="C:plasma membrane"/>
    <property type="evidence" value="ECO:0007669"/>
    <property type="project" value="UniProtKB-SubCell"/>
</dbReference>
<evidence type="ECO:0000313" key="9">
    <source>
        <dbReference type="Proteomes" id="UP000810252"/>
    </source>
</evidence>
<keyword evidence="3" id="KW-1003">Cell membrane</keyword>
<proteinExistence type="inferred from homology"/>